<evidence type="ECO:0000259" key="9">
    <source>
        <dbReference type="Pfam" id="PF00712"/>
    </source>
</evidence>
<dbReference type="Pfam" id="PF02768">
    <property type="entry name" value="DNA_pol3_beta_3"/>
    <property type="match status" value="1"/>
</dbReference>
<dbReference type="SMART" id="SM00480">
    <property type="entry name" value="POL3Bc"/>
    <property type="match status" value="1"/>
</dbReference>
<dbReference type="InterPro" id="IPR022635">
    <property type="entry name" value="DNA_polIII_beta_C"/>
</dbReference>
<sequence length="370" mass="40442">MKFSCEKALLQSAVAVASRAVSQKSSIPALEGLLLRASETVTVSGYNMQTGIRTILSADVTEPGALVLNARLFGDIIRRMPDDMITFSSDDRLTVRLQCGDADFNIMGLSAADYPDLPEVEDEYSVSIQQKTLRSMIEQTLFAVSTNESRPVHTGSLFEIGENGLTVVSVDGFRLAIRKEPLERVNGGYFSFVAPGSALNEIEKICGDVEDPAAITLGKRHILFEVGETQLICRRLEGDFLDYKSAVPRKNPISVVADTKELIQSIDRVSVVISEKLKSPVRCLFDKDRVVLSAKTANGEAKDVCRVAGDGGELEIGFNNRYLMEALRYAPADTVKIELNTGVSPAVIVPTEGEENFLYMVLPVRLKAQD</sequence>
<dbReference type="EMBL" id="VSSQ01003517">
    <property type="protein sequence ID" value="MPM21078.1"/>
    <property type="molecule type" value="Genomic_DNA"/>
</dbReference>
<dbReference type="Gene3D" id="3.70.10.10">
    <property type="match status" value="1"/>
</dbReference>
<dbReference type="InterPro" id="IPR001001">
    <property type="entry name" value="DNA_polIII_beta"/>
</dbReference>
<keyword evidence="7" id="KW-0239">DNA-directed DNA polymerase</keyword>
<evidence type="ECO:0000256" key="7">
    <source>
        <dbReference type="ARBA" id="ARBA00022932"/>
    </source>
</evidence>
<evidence type="ECO:0000256" key="4">
    <source>
        <dbReference type="ARBA" id="ARBA00022679"/>
    </source>
</evidence>
<evidence type="ECO:0000256" key="3">
    <source>
        <dbReference type="ARBA" id="ARBA00022490"/>
    </source>
</evidence>
<dbReference type="NCBIfam" id="TIGR00663">
    <property type="entry name" value="dnan"/>
    <property type="match status" value="1"/>
</dbReference>
<feature type="domain" description="DNA polymerase III beta sliding clamp central" evidence="10">
    <location>
        <begin position="128"/>
        <end position="240"/>
    </location>
</feature>
<proteinExistence type="inferred from homology"/>
<dbReference type="InterPro" id="IPR022637">
    <property type="entry name" value="DNA_polIII_beta_cen"/>
</dbReference>
<keyword evidence="3" id="KW-0963">Cytoplasm</keyword>
<dbReference type="AlphaFoldDB" id="A0A644XZ87"/>
<keyword evidence="5" id="KW-0548">Nucleotidyltransferase</keyword>
<dbReference type="InterPro" id="IPR022634">
    <property type="entry name" value="DNA_polIII_beta_N"/>
</dbReference>
<dbReference type="PANTHER" id="PTHR30478">
    <property type="entry name" value="DNA POLYMERASE III SUBUNIT BETA"/>
    <property type="match status" value="1"/>
</dbReference>
<reference evidence="12" key="1">
    <citation type="submission" date="2019-08" db="EMBL/GenBank/DDBJ databases">
        <authorList>
            <person name="Kucharzyk K."/>
            <person name="Murdoch R.W."/>
            <person name="Higgins S."/>
            <person name="Loffler F."/>
        </authorList>
    </citation>
    <scope>NUCLEOTIDE SEQUENCE</scope>
</reference>
<evidence type="ECO:0000259" key="10">
    <source>
        <dbReference type="Pfam" id="PF02767"/>
    </source>
</evidence>
<evidence type="ECO:0000256" key="5">
    <source>
        <dbReference type="ARBA" id="ARBA00022695"/>
    </source>
</evidence>
<dbReference type="GO" id="GO:0006271">
    <property type="term" value="P:DNA strand elongation involved in DNA replication"/>
    <property type="evidence" value="ECO:0007669"/>
    <property type="project" value="TreeGrafter"/>
</dbReference>
<dbReference type="GO" id="GO:0005737">
    <property type="term" value="C:cytoplasm"/>
    <property type="evidence" value="ECO:0007669"/>
    <property type="project" value="UniProtKB-SubCell"/>
</dbReference>
<comment type="subcellular location">
    <subcellularLocation>
        <location evidence="1">Cytoplasm</location>
    </subcellularLocation>
</comment>
<comment type="caution">
    <text evidence="12">The sequence shown here is derived from an EMBL/GenBank/DDBJ whole genome shotgun (WGS) entry which is preliminary data.</text>
</comment>
<dbReference type="Gene3D" id="3.10.150.10">
    <property type="entry name" value="DNA Polymerase III, subunit A, domain 2"/>
    <property type="match status" value="1"/>
</dbReference>
<dbReference type="GO" id="GO:0009360">
    <property type="term" value="C:DNA polymerase III complex"/>
    <property type="evidence" value="ECO:0007669"/>
    <property type="project" value="InterPro"/>
</dbReference>
<accession>A0A644XZ87</accession>
<dbReference type="Pfam" id="PF02767">
    <property type="entry name" value="DNA_pol3_beta_2"/>
    <property type="match status" value="1"/>
</dbReference>
<dbReference type="Pfam" id="PF00712">
    <property type="entry name" value="DNA_pol3_beta"/>
    <property type="match status" value="1"/>
</dbReference>
<evidence type="ECO:0000256" key="2">
    <source>
        <dbReference type="ARBA" id="ARBA00010752"/>
    </source>
</evidence>
<keyword evidence="8" id="KW-0238">DNA-binding</keyword>
<dbReference type="GO" id="GO:0003887">
    <property type="term" value="F:DNA-directed DNA polymerase activity"/>
    <property type="evidence" value="ECO:0007669"/>
    <property type="project" value="UniProtKB-KW"/>
</dbReference>
<dbReference type="CDD" id="cd00140">
    <property type="entry name" value="beta_clamp"/>
    <property type="match status" value="1"/>
</dbReference>
<organism evidence="12">
    <name type="scientific">bioreactor metagenome</name>
    <dbReference type="NCBI Taxonomy" id="1076179"/>
    <lineage>
        <taxon>unclassified sequences</taxon>
        <taxon>metagenomes</taxon>
        <taxon>ecological metagenomes</taxon>
    </lineage>
</organism>
<dbReference type="InterPro" id="IPR046938">
    <property type="entry name" value="DNA_clamp_sf"/>
</dbReference>
<dbReference type="GO" id="GO:0003677">
    <property type="term" value="F:DNA binding"/>
    <property type="evidence" value="ECO:0007669"/>
    <property type="project" value="UniProtKB-KW"/>
</dbReference>
<dbReference type="GO" id="GO:0008408">
    <property type="term" value="F:3'-5' exonuclease activity"/>
    <property type="evidence" value="ECO:0007669"/>
    <property type="project" value="InterPro"/>
</dbReference>
<dbReference type="PANTHER" id="PTHR30478:SF0">
    <property type="entry name" value="BETA SLIDING CLAMP"/>
    <property type="match status" value="1"/>
</dbReference>
<evidence type="ECO:0000256" key="8">
    <source>
        <dbReference type="ARBA" id="ARBA00023125"/>
    </source>
</evidence>
<evidence type="ECO:0000256" key="1">
    <source>
        <dbReference type="ARBA" id="ARBA00004496"/>
    </source>
</evidence>
<feature type="domain" description="DNA polymerase III beta sliding clamp N-terminal" evidence="9">
    <location>
        <begin position="1"/>
        <end position="118"/>
    </location>
</feature>
<name>A0A644XZ87_9ZZZZ</name>
<dbReference type="PIRSF" id="PIRSF000804">
    <property type="entry name" value="DNA_pol_III_b"/>
    <property type="match status" value="1"/>
</dbReference>
<feature type="domain" description="DNA polymerase III beta sliding clamp C-terminal" evidence="11">
    <location>
        <begin position="245"/>
        <end position="365"/>
    </location>
</feature>
<evidence type="ECO:0000256" key="6">
    <source>
        <dbReference type="ARBA" id="ARBA00022705"/>
    </source>
</evidence>
<keyword evidence="4" id="KW-0808">Transferase</keyword>
<evidence type="ECO:0000259" key="11">
    <source>
        <dbReference type="Pfam" id="PF02768"/>
    </source>
</evidence>
<comment type="similarity">
    <text evidence="2">Belongs to the beta sliding clamp family.</text>
</comment>
<dbReference type="SUPFAM" id="SSF55979">
    <property type="entry name" value="DNA clamp"/>
    <property type="match status" value="3"/>
</dbReference>
<protein>
    <submittedName>
        <fullName evidence="12">Beta sliding clamp</fullName>
    </submittedName>
</protein>
<gene>
    <name evidence="12" type="primary">dnaN_28</name>
    <name evidence="12" type="ORF">SDC9_67521</name>
</gene>
<evidence type="ECO:0000313" key="12">
    <source>
        <dbReference type="EMBL" id="MPM21078.1"/>
    </source>
</evidence>
<keyword evidence="6" id="KW-0235">DNA replication</keyword>